<comment type="caution">
    <text evidence="1">The sequence shown here is derived from an EMBL/GenBank/DDBJ whole genome shotgun (WGS) entry which is preliminary data.</text>
</comment>
<accession>A0A8S3RXP1</accession>
<dbReference type="AlphaFoldDB" id="A0A8S3RXP1"/>
<evidence type="ECO:0000313" key="2">
    <source>
        <dbReference type="Proteomes" id="UP000683360"/>
    </source>
</evidence>
<dbReference type="OrthoDB" id="6158782at2759"/>
<sequence>MAGFPLNLTIDGSATVDLRASGKMDLTKITDRSPSLSLDGYMKPRTAFFTVHRESERKQKMITANRQTKKNGSEQGKDSFILYNPYIEIIIPNMENIRLSSSVEYVVGKSFNGELTIKGLSKQHIQSKGRSLTFKKNVDYNVVINTDMNNKARLTKVNFDLRYGAKPKDENKRIFVTSLVHHELGLKKSELDITGDIRHLALGFDLKLKVKHSHNLKSINSNIGLSYGKKQSLSAALVMKNKSKKFTSLTGDISLKWNDKDFSIANNFEQKNKKKIHK</sequence>
<name>A0A8S3RXP1_MYTED</name>
<evidence type="ECO:0000313" key="1">
    <source>
        <dbReference type="EMBL" id="CAG2211155.1"/>
    </source>
</evidence>
<dbReference type="Proteomes" id="UP000683360">
    <property type="component" value="Unassembled WGS sequence"/>
</dbReference>
<proteinExistence type="predicted"/>
<reference evidence="1" key="1">
    <citation type="submission" date="2021-03" db="EMBL/GenBank/DDBJ databases">
        <authorList>
            <person name="Bekaert M."/>
        </authorList>
    </citation>
    <scope>NUCLEOTIDE SEQUENCE</scope>
</reference>
<protein>
    <submittedName>
        <fullName evidence="1">Uncharacterized protein</fullName>
    </submittedName>
</protein>
<organism evidence="1 2">
    <name type="scientific">Mytilus edulis</name>
    <name type="common">Blue mussel</name>
    <dbReference type="NCBI Taxonomy" id="6550"/>
    <lineage>
        <taxon>Eukaryota</taxon>
        <taxon>Metazoa</taxon>
        <taxon>Spiralia</taxon>
        <taxon>Lophotrochozoa</taxon>
        <taxon>Mollusca</taxon>
        <taxon>Bivalvia</taxon>
        <taxon>Autobranchia</taxon>
        <taxon>Pteriomorphia</taxon>
        <taxon>Mytilida</taxon>
        <taxon>Mytiloidea</taxon>
        <taxon>Mytilidae</taxon>
        <taxon>Mytilinae</taxon>
        <taxon>Mytilus</taxon>
    </lineage>
</organism>
<gene>
    <name evidence="1" type="ORF">MEDL_25213</name>
</gene>
<keyword evidence="2" id="KW-1185">Reference proteome</keyword>
<dbReference type="EMBL" id="CAJPWZ010001256">
    <property type="protein sequence ID" value="CAG2211155.1"/>
    <property type="molecule type" value="Genomic_DNA"/>
</dbReference>